<dbReference type="InterPro" id="IPR032466">
    <property type="entry name" value="Metal_Hydrolase"/>
</dbReference>
<dbReference type="InterPro" id="IPR011778">
    <property type="entry name" value="Hydantoinase/dihydroPyrase"/>
</dbReference>
<accession>A0A348B624</accession>
<dbReference type="InterPro" id="IPR006680">
    <property type="entry name" value="Amidohydro-rel"/>
</dbReference>
<dbReference type="Proteomes" id="UP000616143">
    <property type="component" value="Unassembled WGS sequence"/>
</dbReference>
<dbReference type="RefSeq" id="WP_126450900.1">
    <property type="nucleotide sequence ID" value="NZ_AP018553.1"/>
</dbReference>
<dbReference type="FunFam" id="3.20.20.140:FF:000076">
    <property type="entry name" value="Dihydropyrimidinase like 2"/>
    <property type="match status" value="1"/>
</dbReference>
<evidence type="ECO:0000256" key="4">
    <source>
        <dbReference type="ARBA" id="ARBA00022801"/>
    </source>
</evidence>
<dbReference type="GO" id="GO:0004157">
    <property type="term" value="F:dihydropyrimidinase activity"/>
    <property type="evidence" value="ECO:0007669"/>
    <property type="project" value="UniProtKB-EC"/>
</dbReference>
<protein>
    <submittedName>
        <fullName evidence="6">Dihydropyrimidinase</fullName>
        <ecNumber evidence="6">3.5.2.2</ecNumber>
    </submittedName>
</protein>
<dbReference type="GO" id="GO:0005829">
    <property type="term" value="C:cytosol"/>
    <property type="evidence" value="ECO:0007669"/>
    <property type="project" value="TreeGrafter"/>
</dbReference>
<evidence type="ECO:0000313" key="8">
    <source>
        <dbReference type="Proteomes" id="UP000276741"/>
    </source>
</evidence>
<reference evidence="7" key="4">
    <citation type="submission" date="2020-09" db="EMBL/GenBank/DDBJ databases">
        <authorList>
            <person name="Sun Q."/>
            <person name="Ohkuma M."/>
        </authorList>
    </citation>
    <scope>NUCLEOTIDE SEQUENCE</scope>
    <source>
        <strain evidence="7">JCM 31740</strain>
    </source>
</reference>
<keyword evidence="4 6" id="KW-0378">Hydrolase</keyword>
<keyword evidence="3" id="KW-0479">Metal-binding</keyword>
<dbReference type="Pfam" id="PF01979">
    <property type="entry name" value="Amidohydro_1"/>
    <property type="match status" value="1"/>
</dbReference>
<evidence type="ECO:0000313" key="6">
    <source>
        <dbReference type="EMBL" id="BBD73626.1"/>
    </source>
</evidence>
<dbReference type="OrthoDB" id="24954at2157"/>
<sequence length="461" mass="50699">MDLLLRNAKVFTPAGPVECDVAVKDGKVTKVAGDLQEQASKVIDLTGKYVFPGLVDGHTHMEFPFMGTVTADDFFHGTRAAVAGGVTTIVDFITPPKGSSLLEAYKTWRSNADPKVISDYGLHMIVREATPATLEEIPTLIGQGVVSFKLFMAYKGELMLTDGEIYRLTKKISENGGVVGVHAENGEVIDELVGEYLRQGKVEPVYHSYTRPEELEVEATNRVATIGSVLGKGVKMYIVHTSTGESVDVMSSYRRKGYKFFNETTPHYLVLNVDALRRPDGHRFVCSPPYRSDEQRTKLWHRLGSGEIFTVGSDHCVYSDQQKRRFKDTVPPFNEIPNGVPGTETILPILFHFGVRKGLISPETMVAVTSYNSARLYGLFPRKGTFSIGSDADFAVLDPNLTVKITPDVLHSNIDYTIYDGVTVTGWNVMTIRRGEVVFQEGQVIGSKGSGSYVPGSNPTV</sequence>
<reference evidence="8" key="2">
    <citation type="submission" date="2018-04" db="EMBL/GenBank/DDBJ databases">
        <title>Complete genome sequence of Sulfodiicoccus acidiphilus strain HS-1.</title>
        <authorList>
            <person name="Sakai H.D."/>
            <person name="Kurosawa N."/>
        </authorList>
    </citation>
    <scope>NUCLEOTIDE SEQUENCE [LARGE SCALE GENOMIC DNA]</scope>
    <source>
        <strain evidence="8">HS-1</strain>
    </source>
</reference>
<proteinExistence type="inferred from homology"/>
<dbReference type="PANTHER" id="PTHR11647:SF1">
    <property type="entry name" value="COLLAPSIN RESPONSE MEDIATOR PROTEIN"/>
    <property type="match status" value="1"/>
</dbReference>
<dbReference type="EMBL" id="AP018553">
    <property type="protein sequence ID" value="BBD73626.1"/>
    <property type="molecule type" value="Genomic_DNA"/>
</dbReference>
<reference evidence="6" key="3">
    <citation type="journal article" date="2019" name="BMC Res. Notes">
        <title>Complete genome sequence of the Sulfodiicoccus acidiphilus strain HS-1T, the first crenarchaeon that lacks polB3, isolated from an acidic hot spring in Ohwaku-dani, Hakone, Japan.</title>
        <authorList>
            <person name="Sakai H.D."/>
            <person name="Kurosawa N."/>
        </authorList>
    </citation>
    <scope>NUCLEOTIDE SEQUENCE</scope>
    <source>
        <strain evidence="6">HS-1</strain>
    </source>
</reference>
<dbReference type="AlphaFoldDB" id="A0A348B624"/>
<dbReference type="CDD" id="cd01314">
    <property type="entry name" value="D-HYD"/>
    <property type="match status" value="1"/>
</dbReference>
<feature type="domain" description="Amidohydrolase-related" evidence="5">
    <location>
        <begin position="49"/>
        <end position="438"/>
    </location>
</feature>
<comment type="similarity">
    <text evidence="2">Belongs to the metallo-dependent hydrolases superfamily. Hydantoinase/dihydropyrimidinase family.</text>
</comment>
<reference evidence="7" key="1">
    <citation type="journal article" date="2014" name="Int. J. Syst. Evol. Microbiol.">
        <title>Complete genome sequence of Corynebacterium casei LMG S-19264T (=DSM 44701T), isolated from a smear-ripened cheese.</title>
        <authorList>
            <consortium name="US DOE Joint Genome Institute (JGI-PGF)"/>
            <person name="Walter F."/>
            <person name="Albersmeier A."/>
            <person name="Kalinowski J."/>
            <person name="Ruckert C."/>
        </authorList>
    </citation>
    <scope>NUCLEOTIDE SEQUENCE</scope>
    <source>
        <strain evidence="7">JCM 31740</strain>
    </source>
</reference>
<dbReference type="Gene3D" id="3.20.20.140">
    <property type="entry name" value="Metal-dependent hydrolases"/>
    <property type="match status" value="1"/>
</dbReference>
<dbReference type="Gene3D" id="2.30.40.10">
    <property type="entry name" value="Urease, subunit C, domain 1"/>
    <property type="match status" value="1"/>
</dbReference>
<dbReference type="SUPFAM" id="SSF51338">
    <property type="entry name" value="Composite domain of metallo-dependent hydrolases"/>
    <property type="match status" value="1"/>
</dbReference>
<evidence type="ECO:0000256" key="1">
    <source>
        <dbReference type="ARBA" id="ARBA00001947"/>
    </source>
</evidence>
<evidence type="ECO:0000256" key="3">
    <source>
        <dbReference type="ARBA" id="ARBA00022723"/>
    </source>
</evidence>
<dbReference type="GeneID" id="38667481"/>
<dbReference type="SUPFAM" id="SSF51556">
    <property type="entry name" value="Metallo-dependent hydrolases"/>
    <property type="match status" value="1"/>
</dbReference>
<dbReference type="InterPro" id="IPR011059">
    <property type="entry name" value="Metal-dep_hydrolase_composite"/>
</dbReference>
<dbReference type="EMBL" id="BMQS01000030">
    <property type="protein sequence ID" value="GGU04677.1"/>
    <property type="molecule type" value="Genomic_DNA"/>
</dbReference>
<name>A0A348B624_9CREN</name>
<dbReference type="PANTHER" id="PTHR11647">
    <property type="entry name" value="HYDRANTOINASE/DIHYDROPYRIMIDINASE FAMILY MEMBER"/>
    <property type="match status" value="1"/>
</dbReference>
<dbReference type="KEGG" id="sacd:HS1genome_2015"/>
<evidence type="ECO:0000256" key="2">
    <source>
        <dbReference type="ARBA" id="ARBA00008829"/>
    </source>
</evidence>
<dbReference type="InterPro" id="IPR050378">
    <property type="entry name" value="Metallo-dep_Hydrolases_sf"/>
</dbReference>
<dbReference type="Proteomes" id="UP000276741">
    <property type="component" value="Chromosome"/>
</dbReference>
<organism evidence="6 8">
    <name type="scientific">Sulfodiicoccus acidiphilus</name>
    <dbReference type="NCBI Taxonomy" id="1670455"/>
    <lineage>
        <taxon>Archaea</taxon>
        <taxon>Thermoproteota</taxon>
        <taxon>Thermoprotei</taxon>
        <taxon>Sulfolobales</taxon>
        <taxon>Sulfolobaceae</taxon>
        <taxon>Sulfodiicoccus</taxon>
    </lineage>
</organism>
<comment type="cofactor">
    <cofactor evidence="1">
        <name>Zn(2+)</name>
        <dbReference type="ChEBI" id="CHEBI:29105"/>
    </cofactor>
</comment>
<keyword evidence="8" id="KW-1185">Reference proteome</keyword>
<dbReference type="GO" id="GO:0046872">
    <property type="term" value="F:metal ion binding"/>
    <property type="evidence" value="ECO:0007669"/>
    <property type="project" value="UniProtKB-KW"/>
</dbReference>
<dbReference type="NCBIfam" id="TIGR02033">
    <property type="entry name" value="D-hydantoinase"/>
    <property type="match status" value="1"/>
</dbReference>
<dbReference type="EC" id="3.5.2.2" evidence="6"/>
<evidence type="ECO:0000259" key="5">
    <source>
        <dbReference type="Pfam" id="PF01979"/>
    </source>
</evidence>
<evidence type="ECO:0000313" key="7">
    <source>
        <dbReference type="EMBL" id="GGU04677.1"/>
    </source>
</evidence>
<gene>
    <name evidence="7" type="ORF">GCM10007116_21580</name>
    <name evidence="6" type="ORF">HS1genome_2015</name>
</gene>